<dbReference type="OrthoDB" id="6750429at2759"/>
<sequence>MGEKGATKQAERRENADRGEYAENCTIVTCANALGNAIPPMILFKGQWIKPTFSDGLPPGSQVRMAPKGSMTTSLFIEWLHHFSNFIQPPVLLIFDGAASHLDISIVDAAEPLGIHLLCLPSNTTHELQPLDKSVFRFFEHYWDEELLRYWDKYPDRKMNKERFSEVFTPVWSRCMTMANITHGFRATGIYPFDKNVIPEHAYGPSVPMQQNHTQNGPEGNDENSSDSDDDVPLAVLQRQLTKHVTPLKKNTFRRFL</sequence>
<dbReference type="Pfam" id="PF03184">
    <property type="entry name" value="DDE_1"/>
    <property type="match status" value="1"/>
</dbReference>
<dbReference type="Proteomes" id="UP000504635">
    <property type="component" value="Unplaced"/>
</dbReference>
<reference evidence="4" key="1">
    <citation type="submission" date="2025-08" db="UniProtKB">
        <authorList>
            <consortium name="RefSeq"/>
        </authorList>
    </citation>
    <scope>IDENTIFICATION</scope>
    <source>
        <tissue evidence="4">Gonads</tissue>
    </source>
</reference>
<proteinExistence type="predicted"/>
<dbReference type="GO" id="GO:0003677">
    <property type="term" value="F:DNA binding"/>
    <property type="evidence" value="ECO:0007669"/>
    <property type="project" value="TreeGrafter"/>
</dbReference>
<feature type="region of interest" description="Disordered" evidence="1">
    <location>
        <begin position="202"/>
        <end position="230"/>
    </location>
</feature>
<feature type="compositionally biased region" description="Acidic residues" evidence="1">
    <location>
        <begin position="220"/>
        <end position="230"/>
    </location>
</feature>
<keyword evidence="3" id="KW-1185">Reference proteome</keyword>
<evidence type="ECO:0000313" key="4">
    <source>
        <dbReference type="RefSeq" id="XP_030746596.1"/>
    </source>
</evidence>
<gene>
    <name evidence="4" type="primary">LOC115875316</name>
</gene>
<name>A0A6J2X5Z1_SITOR</name>
<dbReference type="AlphaFoldDB" id="A0A6J2X5Z1"/>
<dbReference type="KEGG" id="soy:115875316"/>
<evidence type="ECO:0000256" key="1">
    <source>
        <dbReference type="SAM" id="MobiDB-lite"/>
    </source>
</evidence>
<dbReference type="RefSeq" id="XP_030746596.1">
    <property type="nucleotide sequence ID" value="XM_030890736.1"/>
</dbReference>
<feature type="compositionally biased region" description="Polar residues" evidence="1">
    <location>
        <begin position="208"/>
        <end position="218"/>
    </location>
</feature>
<organism evidence="3 4">
    <name type="scientific">Sitophilus oryzae</name>
    <name type="common">Rice weevil</name>
    <name type="synonym">Curculio oryzae</name>
    <dbReference type="NCBI Taxonomy" id="7048"/>
    <lineage>
        <taxon>Eukaryota</taxon>
        <taxon>Metazoa</taxon>
        <taxon>Ecdysozoa</taxon>
        <taxon>Arthropoda</taxon>
        <taxon>Hexapoda</taxon>
        <taxon>Insecta</taxon>
        <taxon>Pterygota</taxon>
        <taxon>Neoptera</taxon>
        <taxon>Endopterygota</taxon>
        <taxon>Coleoptera</taxon>
        <taxon>Polyphaga</taxon>
        <taxon>Cucujiformia</taxon>
        <taxon>Curculionidae</taxon>
        <taxon>Dryophthorinae</taxon>
        <taxon>Sitophilus</taxon>
    </lineage>
</organism>
<protein>
    <submittedName>
        <fullName evidence="4">Uncharacterized protein LOC115875316</fullName>
    </submittedName>
</protein>
<dbReference type="InterPro" id="IPR050863">
    <property type="entry name" value="CenT-Element_Derived"/>
</dbReference>
<accession>A0A6J2X5Z1</accession>
<evidence type="ECO:0000313" key="3">
    <source>
        <dbReference type="Proteomes" id="UP000504635"/>
    </source>
</evidence>
<dbReference type="GO" id="GO:0005634">
    <property type="term" value="C:nucleus"/>
    <property type="evidence" value="ECO:0007669"/>
    <property type="project" value="TreeGrafter"/>
</dbReference>
<feature type="domain" description="DDE-1" evidence="2">
    <location>
        <begin position="24"/>
        <end position="181"/>
    </location>
</feature>
<dbReference type="PANTHER" id="PTHR19303">
    <property type="entry name" value="TRANSPOSON"/>
    <property type="match status" value="1"/>
</dbReference>
<dbReference type="InterPro" id="IPR004875">
    <property type="entry name" value="DDE_SF_endonuclease_dom"/>
</dbReference>
<dbReference type="InParanoid" id="A0A6J2X5Z1"/>
<dbReference type="GeneID" id="115875316"/>
<evidence type="ECO:0000259" key="2">
    <source>
        <dbReference type="Pfam" id="PF03184"/>
    </source>
</evidence>